<dbReference type="PANTHER" id="PTHR47495:SF3">
    <property type="entry name" value="BLR6219 PROTEIN"/>
    <property type="match status" value="1"/>
</dbReference>
<dbReference type="InterPro" id="IPR052516">
    <property type="entry name" value="N-heterocyclic_Hydroxylase"/>
</dbReference>
<evidence type="ECO:0000313" key="4">
    <source>
        <dbReference type="Proteomes" id="UP001524569"/>
    </source>
</evidence>
<dbReference type="Proteomes" id="UP001524569">
    <property type="component" value="Unassembled WGS sequence"/>
</dbReference>
<sequence>MNRLAQDFETAGSGPAAGSDLEIANVSRREFLKDLALTGLVLAVGMPQLVQADETAAPAQAEKFGAEAMPHGWVDNPLIFVAIAADGAVTIVCHRSEMGQGVRTSLPMVVADEMEADWERVKVVQAPGDEARFGNQDTDGSRSTRHFFQPMRRVGAAARHMLETAAARHWRVAISEVRAERHAVLHIPTGRTLDYGALAKAAAKLPVPARDSLRLKTADQFRYIGKGKQGLYDGRDIVSGAAQYGIDIHLKDMLYAVAARPPVLGGKVVSYDASAAMKVPGVVKVVELPSSPLPADFNPLGGVAVIARNTWAAIQGRKALTIEWDHGPHAVYDSAAYKAELEAAARAPGKVVRNEGDVDAALQNAAKRLEAEYYAPHLAQAPMEPPAATVRIANGACEVWTCTQAPQLTRERVAKWLKLPVAKVTVHVTLLGGGFGRKSKPDYVIEAALLSKAMRGKPVKMTWTREDDLRHSYFHTVSLERLEAGLDAAGKPVAWLHRTAAPSISSTFGPDSKQQMPVELGMGVINNPFAIPNLRIENPPAAAHTRIGWFRSVSNIPRAFAIQSFVAELAAAAGRDHRDFLLELLGPDRRIDPHDLKDMWNQGESPVLYPLDTGRLRRVIETATRESGWGRPAQAGRGLGLAAHYSFVTYVAVVADVAVDAGGRLSIPRVDIAVDCGPQVNPERIRSQLEGACIMGVSLATLGEISFKDGAVVQDNFHAYQLTRIDDAPREIRVHLLPSAEYDTPLGGVGEPGVPPIAPALCNAIFAATGQRIRQLPIRDQLLKD</sequence>
<organism evidence="3 4">
    <name type="scientific">Methylomonas aurea</name>
    <dbReference type="NCBI Taxonomy" id="2952224"/>
    <lineage>
        <taxon>Bacteria</taxon>
        <taxon>Pseudomonadati</taxon>
        <taxon>Pseudomonadota</taxon>
        <taxon>Gammaproteobacteria</taxon>
        <taxon>Methylococcales</taxon>
        <taxon>Methylococcaceae</taxon>
        <taxon>Methylomonas</taxon>
    </lineage>
</organism>
<dbReference type="EMBL" id="JANIBM010000014">
    <property type="protein sequence ID" value="MCQ8181964.1"/>
    <property type="molecule type" value="Genomic_DNA"/>
</dbReference>
<dbReference type="InterPro" id="IPR046867">
    <property type="entry name" value="AldOxase/xan_DH_MoCoBD2"/>
</dbReference>
<proteinExistence type="predicted"/>
<accession>A0ABT1UI93</accession>
<dbReference type="RefSeq" id="WP_256611248.1">
    <property type="nucleotide sequence ID" value="NZ_JANIBM010000014.1"/>
</dbReference>
<dbReference type="PANTHER" id="PTHR47495">
    <property type="entry name" value="ALDEHYDE DEHYDROGENASE"/>
    <property type="match status" value="1"/>
</dbReference>
<dbReference type="Pfam" id="PF20256">
    <property type="entry name" value="MoCoBD_2"/>
    <property type="match status" value="2"/>
</dbReference>
<dbReference type="SUPFAM" id="SSF56003">
    <property type="entry name" value="Molybdenum cofactor-binding domain"/>
    <property type="match status" value="2"/>
</dbReference>
<name>A0ABT1UI93_9GAMM</name>
<gene>
    <name evidence="3" type="ORF">NP603_12665</name>
</gene>
<dbReference type="InterPro" id="IPR037165">
    <property type="entry name" value="AldOxase/xan_DH_Mopterin-bd_sf"/>
</dbReference>
<dbReference type="InterPro" id="IPR012368">
    <property type="entry name" value="OxRdtase_Mopterin-bd_su_IorB"/>
</dbReference>
<dbReference type="SMART" id="SM01008">
    <property type="entry name" value="Ald_Xan_dh_C"/>
    <property type="match status" value="1"/>
</dbReference>
<comment type="caution">
    <text evidence="3">The sequence shown here is derived from an EMBL/GenBank/DDBJ whole genome shotgun (WGS) entry which is preliminary data.</text>
</comment>
<evidence type="ECO:0000313" key="3">
    <source>
        <dbReference type="EMBL" id="MCQ8181964.1"/>
    </source>
</evidence>
<dbReference type="Pfam" id="PF02738">
    <property type="entry name" value="MoCoBD_1"/>
    <property type="match status" value="1"/>
</dbReference>
<dbReference type="InterPro" id="IPR006311">
    <property type="entry name" value="TAT_signal"/>
</dbReference>
<keyword evidence="4" id="KW-1185">Reference proteome</keyword>
<dbReference type="NCBIfam" id="TIGR01409">
    <property type="entry name" value="TAT_signal_seq"/>
    <property type="match status" value="1"/>
</dbReference>
<evidence type="ECO:0000256" key="1">
    <source>
        <dbReference type="ARBA" id="ARBA00022729"/>
    </source>
</evidence>
<dbReference type="Gene3D" id="3.30.365.10">
    <property type="entry name" value="Aldehyde oxidase/xanthine dehydrogenase, molybdopterin binding domain"/>
    <property type="match status" value="4"/>
</dbReference>
<dbReference type="InterPro" id="IPR000674">
    <property type="entry name" value="Ald_Oxase/Xan_DH_a/b"/>
</dbReference>
<dbReference type="InterPro" id="IPR019546">
    <property type="entry name" value="TAT_signal_bac_arc"/>
</dbReference>
<feature type="domain" description="Aldehyde oxidase/xanthine dehydrogenase a/b hammerhead" evidence="2">
    <location>
        <begin position="239"/>
        <end position="328"/>
    </location>
</feature>
<dbReference type="Gene3D" id="3.90.1170.50">
    <property type="entry name" value="Aldehyde oxidase/xanthine dehydrogenase, a/b hammerhead"/>
    <property type="match status" value="1"/>
</dbReference>
<evidence type="ECO:0000259" key="2">
    <source>
        <dbReference type="SMART" id="SM01008"/>
    </source>
</evidence>
<keyword evidence="1" id="KW-0732">Signal</keyword>
<protein>
    <submittedName>
        <fullName evidence="3">Xanthine dehydrogenase family protein molybdopterin-binding subunit</fullName>
    </submittedName>
</protein>
<reference evidence="3 4" key="1">
    <citation type="submission" date="2022-07" db="EMBL/GenBank/DDBJ databases">
        <title>Methylomonas rivi sp. nov., Methylomonas rosea sp. nov., Methylomonas aureus sp. nov. and Methylomonas subterranea sp. nov., four novel methanotrophs isolated from a freshwater creek and the deep terrestrial subsurface.</title>
        <authorList>
            <person name="Abin C."/>
            <person name="Sankaranarayanan K."/>
            <person name="Garner C."/>
            <person name="Sindelar R."/>
            <person name="Kotary K."/>
            <person name="Garner R."/>
            <person name="Barclay S."/>
            <person name="Lawson P."/>
            <person name="Krumholz L."/>
        </authorList>
    </citation>
    <scope>NUCLEOTIDE SEQUENCE [LARGE SCALE GENOMIC DNA]</scope>
    <source>
        <strain evidence="3 4">SURF-1</strain>
    </source>
</reference>
<dbReference type="PROSITE" id="PS51318">
    <property type="entry name" value="TAT"/>
    <property type="match status" value="1"/>
</dbReference>
<dbReference type="InterPro" id="IPR008274">
    <property type="entry name" value="AldOxase/xan_DH_MoCoBD1"/>
</dbReference>
<dbReference type="PIRSF" id="PIRSF036389">
    <property type="entry name" value="IOR_B"/>
    <property type="match status" value="1"/>
</dbReference>